<feature type="transmembrane region" description="Helical" evidence="1">
    <location>
        <begin position="188"/>
        <end position="208"/>
    </location>
</feature>
<evidence type="ECO:0000313" key="2">
    <source>
        <dbReference type="EMBL" id="KXL51691.1"/>
    </source>
</evidence>
<feature type="transmembrane region" description="Helical" evidence="1">
    <location>
        <begin position="109"/>
        <end position="136"/>
    </location>
</feature>
<keyword evidence="3" id="KW-1185">Reference proteome</keyword>
<keyword evidence="1" id="KW-0472">Membrane</keyword>
<feature type="transmembrane region" description="Helical" evidence="1">
    <location>
        <begin position="21"/>
        <end position="38"/>
    </location>
</feature>
<feature type="transmembrane region" description="Helical" evidence="1">
    <location>
        <begin position="63"/>
        <end position="89"/>
    </location>
</feature>
<dbReference type="AlphaFoldDB" id="A0A136WAZ8"/>
<evidence type="ECO:0000313" key="3">
    <source>
        <dbReference type="Proteomes" id="UP000070539"/>
    </source>
</evidence>
<evidence type="ECO:0000256" key="1">
    <source>
        <dbReference type="SAM" id="Phobius"/>
    </source>
</evidence>
<dbReference type="STRING" id="36847.CLNEO_29430"/>
<dbReference type="RefSeq" id="WP_066091016.1">
    <property type="nucleotide sequence ID" value="NZ_LRVM01000018.1"/>
</dbReference>
<name>A0A136WAZ8_9FIRM</name>
<dbReference type="Proteomes" id="UP000070539">
    <property type="component" value="Unassembled WGS sequence"/>
</dbReference>
<reference evidence="2 3" key="1">
    <citation type="submission" date="2016-01" db="EMBL/GenBank/DDBJ databases">
        <title>Genome sequence of Clostridium neopropionicum X4, DSM-3847.</title>
        <authorList>
            <person name="Poehlein A."/>
            <person name="Beck M.H."/>
            <person name="Bengelsdorf F.R."/>
            <person name="Daniel R."/>
            <person name="Duerre P."/>
        </authorList>
    </citation>
    <scope>NUCLEOTIDE SEQUENCE [LARGE SCALE GENOMIC DNA]</scope>
    <source>
        <strain evidence="2 3">DSM-3847</strain>
    </source>
</reference>
<dbReference type="EMBL" id="LRVM01000018">
    <property type="protein sequence ID" value="KXL51691.1"/>
    <property type="molecule type" value="Genomic_DNA"/>
</dbReference>
<sequence>MKNTLKLSNYLFEWFFHKYERYIVGISLALAMIMLLVVNSLNNRDMYKHIAIEFRTYDLIVDYSGIGIVFFLGLTSLFVAIFIQINMFYTSGKGMYSIFTLPMKRQEVFFAFFLSATAGVLLYFAIWLAVMVILYFPATAMYENAASKAILYISEEITLKNLDVSITNGLFLAFHRSLFLSACFPVSWIQALALSGGMFLSTTAIVFAGLYNEYVFVRAGLFMVVLVGFFAAFYRVWVFIQNEFFYSMESIMPESLYFFAIAILLGVVLFIVALYKLNRRKDI</sequence>
<comment type="caution">
    <text evidence="2">The sequence shown here is derived from an EMBL/GenBank/DDBJ whole genome shotgun (WGS) entry which is preliminary data.</text>
</comment>
<accession>A0A136WAZ8</accession>
<keyword evidence="1" id="KW-1133">Transmembrane helix</keyword>
<proteinExistence type="predicted"/>
<keyword evidence="1" id="KW-0812">Transmembrane</keyword>
<feature type="transmembrane region" description="Helical" evidence="1">
    <location>
        <begin position="256"/>
        <end position="275"/>
    </location>
</feature>
<dbReference type="OrthoDB" id="2068508at2"/>
<protein>
    <submittedName>
        <fullName evidence="2">Uncharacterized protein</fullName>
    </submittedName>
</protein>
<organism evidence="2 3">
    <name type="scientific">Anaerotignum neopropionicum</name>
    <dbReference type="NCBI Taxonomy" id="36847"/>
    <lineage>
        <taxon>Bacteria</taxon>
        <taxon>Bacillati</taxon>
        <taxon>Bacillota</taxon>
        <taxon>Clostridia</taxon>
        <taxon>Lachnospirales</taxon>
        <taxon>Anaerotignaceae</taxon>
        <taxon>Anaerotignum</taxon>
    </lineage>
</organism>
<feature type="transmembrane region" description="Helical" evidence="1">
    <location>
        <begin position="215"/>
        <end position="236"/>
    </location>
</feature>
<gene>
    <name evidence="2" type="ORF">CLNEO_29430</name>
</gene>